<accession>A0ACC1SW99</accession>
<evidence type="ECO:0000313" key="2">
    <source>
        <dbReference type="Proteomes" id="UP001148629"/>
    </source>
</evidence>
<comment type="caution">
    <text evidence="1">The sequence shown here is derived from an EMBL/GenBank/DDBJ whole genome shotgun (WGS) entry which is preliminary data.</text>
</comment>
<dbReference type="EMBL" id="JANRMS010000076">
    <property type="protein sequence ID" value="KAJ3547538.1"/>
    <property type="molecule type" value="Genomic_DNA"/>
</dbReference>
<organism evidence="1 2">
    <name type="scientific">Fusarium decemcellulare</name>
    <dbReference type="NCBI Taxonomy" id="57161"/>
    <lineage>
        <taxon>Eukaryota</taxon>
        <taxon>Fungi</taxon>
        <taxon>Dikarya</taxon>
        <taxon>Ascomycota</taxon>
        <taxon>Pezizomycotina</taxon>
        <taxon>Sordariomycetes</taxon>
        <taxon>Hypocreomycetidae</taxon>
        <taxon>Hypocreales</taxon>
        <taxon>Nectriaceae</taxon>
        <taxon>Fusarium</taxon>
        <taxon>Fusarium decemcellulare species complex</taxon>
    </lineage>
</organism>
<dbReference type="Proteomes" id="UP001148629">
    <property type="component" value="Unassembled WGS sequence"/>
</dbReference>
<keyword evidence="2" id="KW-1185">Reference proteome</keyword>
<name>A0ACC1SW99_9HYPO</name>
<reference evidence="1" key="1">
    <citation type="submission" date="2022-08" db="EMBL/GenBank/DDBJ databases">
        <title>Genome Sequence of Fusarium decemcellulare.</title>
        <authorList>
            <person name="Buettner E."/>
        </authorList>
    </citation>
    <scope>NUCLEOTIDE SEQUENCE</scope>
    <source>
        <strain evidence="1">Babe19</strain>
    </source>
</reference>
<gene>
    <name evidence="1" type="ORF">NM208_g1464</name>
</gene>
<evidence type="ECO:0000313" key="1">
    <source>
        <dbReference type="EMBL" id="KAJ3547538.1"/>
    </source>
</evidence>
<protein>
    <submittedName>
        <fullName evidence="1">Uncharacterized protein</fullName>
    </submittedName>
</protein>
<sequence>MELHFDTETLDGVAHKVVFITGGSSGLGLAAAHQFLKLGSRVVIADIQPPATPVDGAAYLFCDVTNWSTLLSAMRETVQIHGSLDVVVANAGIGEIEDIFHDEMDEATGDLKQPNHSVIEVNLKGVMNTVKLGVHHMRKQQGGGAIIIRR</sequence>
<proteinExistence type="predicted"/>